<proteinExistence type="predicted"/>
<dbReference type="InterPro" id="IPR016024">
    <property type="entry name" value="ARM-type_fold"/>
</dbReference>
<dbReference type="Proteomes" id="UP000324832">
    <property type="component" value="Unassembled WGS sequence"/>
</dbReference>
<evidence type="ECO:0000313" key="1">
    <source>
        <dbReference type="EMBL" id="VVC92705.1"/>
    </source>
</evidence>
<dbReference type="AlphaFoldDB" id="A0A5E4Q6V1"/>
<dbReference type="Gene3D" id="1.25.10.10">
    <property type="entry name" value="Leucine-rich Repeat Variant"/>
    <property type="match status" value="1"/>
</dbReference>
<dbReference type="InterPro" id="IPR011989">
    <property type="entry name" value="ARM-like"/>
</dbReference>
<gene>
    <name evidence="1" type="ORF">LSINAPIS_LOCUS5076</name>
</gene>
<dbReference type="SUPFAM" id="SSF48371">
    <property type="entry name" value="ARM repeat"/>
    <property type="match status" value="1"/>
</dbReference>
<sequence length="343" mass="38781">KFKCSWLINNTILPISELNYIKVTFKLKEKLKMVRVISQETYDEVVKENMDELDMTPEEAIKEAIAQFEAQGVDLSNIMKDLALGSGDDHLISVIVCKLKESIKVDQNEALNHLDIFINECNKDIAHRLKAGKDGAYNVLIELLESKYKAYTTDLCKDEQVLVKVIDSVVSLLNGQPDLLDQNGVHLIKRLLDNTNNADILTAMLRLINVCCLKHEKNRQNIYNTNIIDNLKHILSVKENKKLLGECLQVVRRLCLDDDVRIEFGKAHEHARELGSHLLEQLTILLQENTKPPLVSELMLTMATLLVRNELCAKVAEADNGVLFTVLADNFDNVGVVQQANKL</sequence>
<keyword evidence="2" id="KW-1185">Reference proteome</keyword>
<accession>A0A5E4Q6V1</accession>
<dbReference type="EMBL" id="FZQP02001371">
    <property type="protein sequence ID" value="VVC92705.1"/>
    <property type="molecule type" value="Genomic_DNA"/>
</dbReference>
<protein>
    <recommendedName>
        <fullName evidence="3">Armadillo repeat-containing domain-containing protein</fullName>
    </recommendedName>
</protein>
<reference evidence="1 2" key="1">
    <citation type="submission" date="2017-07" db="EMBL/GenBank/DDBJ databases">
        <authorList>
            <person name="Talla V."/>
            <person name="Backstrom N."/>
        </authorList>
    </citation>
    <scope>NUCLEOTIDE SEQUENCE [LARGE SCALE GENOMIC DNA]</scope>
</reference>
<evidence type="ECO:0000313" key="2">
    <source>
        <dbReference type="Proteomes" id="UP000324832"/>
    </source>
</evidence>
<organism evidence="1 2">
    <name type="scientific">Leptidea sinapis</name>
    <dbReference type="NCBI Taxonomy" id="189913"/>
    <lineage>
        <taxon>Eukaryota</taxon>
        <taxon>Metazoa</taxon>
        <taxon>Ecdysozoa</taxon>
        <taxon>Arthropoda</taxon>
        <taxon>Hexapoda</taxon>
        <taxon>Insecta</taxon>
        <taxon>Pterygota</taxon>
        <taxon>Neoptera</taxon>
        <taxon>Endopterygota</taxon>
        <taxon>Lepidoptera</taxon>
        <taxon>Glossata</taxon>
        <taxon>Ditrysia</taxon>
        <taxon>Papilionoidea</taxon>
        <taxon>Pieridae</taxon>
        <taxon>Dismorphiinae</taxon>
        <taxon>Leptidea</taxon>
    </lineage>
</organism>
<evidence type="ECO:0008006" key="3">
    <source>
        <dbReference type="Google" id="ProtNLM"/>
    </source>
</evidence>
<feature type="non-terminal residue" evidence="1">
    <location>
        <position position="1"/>
    </location>
</feature>
<name>A0A5E4Q6V1_9NEOP</name>